<sequence>MANAPFNIGRTTRIVFIWNGTTVDLPTVTQFRSNQQTVQLKSAPLNSKPITYEVPNGWSGSFVMQRDSDTLDALIASNEAAFWSAATINSGTLYQYITETDGTTTTYEFSDVAITLNDAGQWQNDNIVNQTVNFTASQRIAI</sequence>
<name>A0ABS3M0U4_9PROT</name>
<evidence type="ECO:0000313" key="2">
    <source>
        <dbReference type="Proteomes" id="UP000664771"/>
    </source>
</evidence>
<evidence type="ECO:0000313" key="1">
    <source>
        <dbReference type="EMBL" id="MBO1361776.1"/>
    </source>
</evidence>
<dbReference type="Proteomes" id="UP000664771">
    <property type="component" value="Unassembled WGS sequence"/>
</dbReference>
<proteinExistence type="predicted"/>
<evidence type="ECO:0008006" key="3">
    <source>
        <dbReference type="Google" id="ProtNLM"/>
    </source>
</evidence>
<dbReference type="RefSeq" id="WP_207883752.1">
    <property type="nucleotide sequence ID" value="NZ_JAFVMF010000030.1"/>
</dbReference>
<dbReference type="EMBL" id="JAFVMF010000030">
    <property type="protein sequence ID" value="MBO1361776.1"/>
    <property type="molecule type" value="Genomic_DNA"/>
</dbReference>
<reference evidence="1 2" key="1">
    <citation type="submission" date="2021-03" db="EMBL/GenBank/DDBJ databases">
        <title>The complete genome sequence of Acetobacter sacchari TBRC 11175.</title>
        <authorList>
            <person name="Charoenyingcharoen P."/>
            <person name="Yukphan P."/>
        </authorList>
    </citation>
    <scope>NUCLEOTIDE SEQUENCE [LARGE SCALE GENOMIC DNA]</scope>
    <source>
        <strain evidence="1 2">TBRC 11175</strain>
    </source>
</reference>
<organism evidence="1 2">
    <name type="scientific">Acetobacter sacchari</name>
    <dbReference type="NCBI Taxonomy" id="2661687"/>
    <lineage>
        <taxon>Bacteria</taxon>
        <taxon>Pseudomonadati</taxon>
        <taxon>Pseudomonadota</taxon>
        <taxon>Alphaproteobacteria</taxon>
        <taxon>Acetobacterales</taxon>
        <taxon>Acetobacteraceae</taxon>
        <taxon>Acetobacter</taxon>
    </lineage>
</organism>
<comment type="caution">
    <text evidence="1">The sequence shown here is derived from an EMBL/GenBank/DDBJ whole genome shotgun (WGS) entry which is preliminary data.</text>
</comment>
<gene>
    <name evidence="1" type="ORF">J2D73_18500</name>
</gene>
<keyword evidence="2" id="KW-1185">Reference proteome</keyword>
<protein>
    <recommendedName>
        <fullName evidence="3">Phage protein</fullName>
    </recommendedName>
</protein>
<accession>A0ABS3M0U4</accession>